<keyword evidence="3" id="KW-0276">Fatty acid metabolism</keyword>
<dbReference type="InterPro" id="IPR025110">
    <property type="entry name" value="AMP-bd_C"/>
</dbReference>
<dbReference type="AlphaFoldDB" id="I7ZCA4"/>
<evidence type="ECO:0000313" key="8">
    <source>
        <dbReference type="Proteomes" id="UP000003704"/>
    </source>
</evidence>
<dbReference type="Proteomes" id="UP000003704">
    <property type="component" value="Unassembled WGS sequence"/>
</dbReference>
<keyword evidence="4" id="KW-0443">Lipid metabolism</keyword>
<dbReference type="Gene3D" id="3.40.50.12780">
    <property type="entry name" value="N-terminal domain of ligase-like"/>
    <property type="match status" value="1"/>
</dbReference>
<dbReference type="GO" id="GO:0016874">
    <property type="term" value="F:ligase activity"/>
    <property type="evidence" value="ECO:0007669"/>
    <property type="project" value="UniProtKB-KW"/>
</dbReference>
<evidence type="ECO:0000256" key="4">
    <source>
        <dbReference type="ARBA" id="ARBA00023098"/>
    </source>
</evidence>
<dbReference type="Pfam" id="PF00501">
    <property type="entry name" value="AMP-binding"/>
    <property type="match status" value="1"/>
</dbReference>
<dbReference type="NCBIfam" id="NF004837">
    <property type="entry name" value="PRK06187.1"/>
    <property type="match status" value="1"/>
</dbReference>
<gene>
    <name evidence="7" type="ORF">WQQ_28940</name>
</gene>
<dbReference type="Pfam" id="PF13193">
    <property type="entry name" value="AMP-binding_C"/>
    <property type="match status" value="1"/>
</dbReference>
<evidence type="ECO:0000256" key="2">
    <source>
        <dbReference type="ARBA" id="ARBA00022598"/>
    </source>
</evidence>
<comment type="caution">
    <text evidence="7">The sequence shown here is derived from an EMBL/GenBank/DDBJ whole genome shotgun (WGS) entry which is preliminary data.</text>
</comment>
<dbReference type="EMBL" id="AKGD01000002">
    <property type="protein sequence ID" value="EIT69312.1"/>
    <property type="molecule type" value="Genomic_DNA"/>
</dbReference>
<dbReference type="Gene3D" id="3.30.300.30">
    <property type="match status" value="1"/>
</dbReference>
<keyword evidence="2 7" id="KW-0436">Ligase</keyword>
<evidence type="ECO:0000256" key="3">
    <source>
        <dbReference type="ARBA" id="ARBA00022832"/>
    </source>
</evidence>
<organism evidence="7 8">
    <name type="scientific">Hydrocarboniphaga effusa AP103</name>
    <dbReference type="NCBI Taxonomy" id="1172194"/>
    <lineage>
        <taxon>Bacteria</taxon>
        <taxon>Pseudomonadati</taxon>
        <taxon>Pseudomonadota</taxon>
        <taxon>Gammaproteobacteria</taxon>
        <taxon>Nevskiales</taxon>
        <taxon>Nevskiaceae</taxon>
        <taxon>Hydrocarboniphaga</taxon>
    </lineage>
</organism>
<dbReference type="PANTHER" id="PTHR43859">
    <property type="entry name" value="ACYL-ACTIVATING ENZYME"/>
    <property type="match status" value="1"/>
</dbReference>
<dbReference type="SUPFAM" id="SSF56801">
    <property type="entry name" value="Acetyl-CoA synthetase-like"/>
    <property type="match status" value="1"/>
</dbReference>
<name>I7ZCA4_9GAMM</name>
<feature type="domain" description="AMP-binding enzyme C-terminal" evidence="6">
    <location>
        <begin position="432"/>
        <end position="507"/>
    </location>
</feature>
<dbReference type="PANTHER" id="PTHR43859:SF4">
    <property type="entry name" value="BUTANOATE--COA LIGASE AAE1-RELATED"/>
    <property type="match status" value="1"/>
</dbReference>
<keyword evidence="8" id="KW-1185">Reference proteome</keyword>
<protein>
    <submittedName>
        <fullName evidence="7">AMP-dependent synthetase and ligase</fullName>
    </submittedName>
</protein>
<evidence type="ECO:0000313" key="7">
    <source>
        <dbReference type="EMBL" id="EIT69312.1"/>
    </source>
</evidence>
<evidence type="ECO:0000259" key="5">
    <source>
        <dbReference type="Pfam" id="PF00501"/>
    </source>
</evidence>
<dbReference type="InterPro" id="IPR042099">
    <property type="entry name" value="ANL_N_sf"/>
</dbReference>
<dbReference type="RefSeq" id="WP_007185835.1">
    <property type="nucleotide sequence ID" value="NZ_AKGD01000002.1"/>
</dbReference>
<sequence length="523" mass="57825">MERALTPLDFLRRARKVHGAREAVVDENVRLSYSQFGDRCDRWSATLQRLGVGQGDRVATIAPNTHQHLEQFYAVPQIGAVIVPMNYRLTEEDFVYMVTHSGSKVLCVHSDYLDMVDRVRDRMDCVQHFVALEGSKSGWLDYASLVESSPADFERVEIQETDLLSINYTSGTTARPKGVMITHRNAWMNSIATMVHVPMTPAERYLWTLPMFHANGWTFTWTVTAAGGAHVCLRKVDALQIYRLCEVERISMLCAAPTVLISIANGPAEERARVKKGVRVLTAGAPPAAATIETMEQELGWTITQVYGLTETTPFIAICEAVPEHVGLGVRERAVIKARQGVELIGAAELRVVDEAMNDVPHDGETMGEIVARGNVVMKGYYQNEEATEKAFAGGWFHTGDAAVIHPDGYVEIRDRFKDVIISGGENISSIEVESVLLRHPAVLEVAVVGMPHPKWGESPNAFVVLRAGAQATEDELMAYARDNMARFKAPSKFHLIAELPKTATGKIQKFQLRGSRPGISAQ</sequence>
<dbReference type="InterPro" id="IPR045851">
    <property type="entry name" value="AMP-bd_C_sf"/>
</dbReference>
<dbReference type="STRING" id="1172194.WQQ_28940"/>
<reference evidence="7 8" key="1">
    <citation type="journal article" date="2012" name="J. Bacteriol.">
        <title>Genome Sequence of n-Alkane-Degrading Hydrocarboniphaga effusa Strain AP103T (ATCC BAA-332T).</title>
        <authorList>
            <person name="Chang H.K."/>
            <person name="Zylstra G.J."/>
            <person name="Chae J.C."/>
        </authorList>
    </citation>
    <scope>NUCLEOTIDE SEQUENCE [LARGE SCALE GENOMIC DNA]</scope>
    <source>
        <strain evidence="7 8">AP103</strain>
    </source>
</reference>
<dbReference type="InterPro" id="IPR000873">
    <property type="entry name" value="AMP-dep_synth/lig_dom"/>
</dbReference>
<dbReference type="PATRIC" id="fig|1172194.4.peg.2803"/>
<proteinExistence type="inferred from homology"/>
<comment type="similarity">
    <text evidence="1">Belongs to the ATP-dependent AMP-binding enzyme family.</text>
</comment>
<evidence type="ECO:0000256" key="1">
    <source>
        <dbReference type="ARBA" id="ARBA00006432"/>
    </source>
</evidence>
<evidence type="ECO:0000259" key="6">
    <source>
        <dbReference type="Pfam" id="PF13193"/>
    </source>
</evidence>
<dbReference type="OrthoDB" id="9803968at2"/>
<dbReference type="GO" id="GO:0006631">
    <property type="term" value="P:fatty acid metabolic process"/>
    <property type="evidence" value="ECO:0007669"/>
    <property type="project" value="UniProtKB-KW"/>
</dbReference>
<feature type="domain" description="AMP-dependent synthetase/ligase" evidence="5">
    <location>
        <begin position="13"/>
        <end position="382"/>
    </location>
</feature>
<accession>I7ZCA4</accession>
<dbReference type="FunFam" id="3.30.300.30:FF:000008">
    <property type="entry name" value="2,3-dihydroxybenzoate-AMP ligase"/>
    <property type="match status" value="1"/>
</dbReference>